<dbReference type="RefSeq" id="WP_394399988.1">
    <property type="nucleotide sequence ID" value="NZ_JBIGHW010000011.1"/>
</dbReference>
<evidence type="ECO:0000313" key="3">
    <source>
        <dbReference type="Proteomes" id="UP001606301"/>
    </source>
</evidence>
<proteinExistence type="predicted"/>
<dbReference type="Pfam" id="PF00497">
    <property type="entry name" value="SBP_bac_3"/>
    <property type="match status" value="1"/>
</dbReference>
<accession>A0ABW7FMM7</accession>
<dbReference type="InterPro" id="IPR001638">
    <property type="entry name" value="Solute-binding_3/MltF_N"/>
</dbReference>
<organism evidence="2 3">
    <name type="scientific">Pelomonas margarita</name>
    <dbReference type="NCBI Taxonomy" id="3299031"/>
    <lineage>
        <taxon>Bacteria</taxon>
        <taxon>Pseudomonadati</taxon>
        <taxon>Pseudomonadota</taxon>
        <taxon>Betaproteobacteria</taxon>
        <taxon>Burkholderiales</taxon>
        <taxon>Sphaerotilaceae</taxon>
        <taxon>Roseateles</taxon>
    </lineage>
</organism>
<feature type="domain" description="Solute-binding protein family 3/N-terminal" evidence="1">
    <location>
        <begin position="29"/>
        <end position="152"/>
    </location>
</feature>
<reference evidence="2 3" key="1">
    <citation type="submission" date="2024-08" db="EMBL/GenBank/DDBJ databases">
        <authorList>
            <person name="Lu H."/>
        </authorList>
    </citation>
    <scope>NUCLEOTIDE SEQUENCE [LARGE SCALE GENOMIC DNA]</scope>
    <source>
        <strain evidence="2 3">LKC17W</strain>
    </source>
</reference>
<dbReference type="PANTHER" id="PTHR38834:SF3">
    <property type="entry name" value="SOLUTE-BINDING PROTEIN FAMILY 3_N-TERMINAL DOMAIN-CONTAINING PROTEIN"/>
    <property type="match status" value="1"/>
</dbReference>
<dbReference type="Gene3D" id="3.40.190.10">
    <property type="entry name" value="Periplasmic binding protein-like II"/>
    <property type="match status" value="2"/>
</dbReference>
<gene>
    <name evidence="2" type="ORF">ACG0Z3_18025</name>
</gene>
<dbReference type="Proteomes" id="UP001606301">
    <property type="component" value="Unassembled WGS sequence"/>
</dbReference>
<evidence type="ECO:0000313" key="2">
    <source>
        <dbReference type="EMBL" id="MFG6442588.1"/>
    </source>
</evidence>
<keyword evidence="3" id="KW-1185">Reference proteome</keyword>
<dbReference type="SUPFAM" id="SSF53850">
    <property type="entry name" value="Periplasmic binding protein-like II"/>
    <property type="match status" value="1"/>
</dbReference>
<dbReference type="PANTHER" id="PTHR38834">
    <property type="entry name" value="PERIPLASMIC SUBSTRATE BINDING PROTEIN FAMILY 3"/>
    <property type="match status" value="1"/>
</dbReference>
<evidence type="ECO:0000259" key="1">
    <source>
        <dbReference type="Pfam" id="PF00497"/>
    </source>
</evidence>
<name>A0ABW7FMM7_9BURK</name>
<protein>
    <submittedName>
        <fullName evidence="2">Substrate-binding periplasmic protein</fullName>
    </submittedName>
</protein>
<comment type="caution">
    <text evidence="2">The sequence shown here is derived from an EMBL/GenBank/DDBJ whole genome shotgun (WGS) entry which is preliminary data.</text>
</comment>
<sequence>MLNRRTLTLAGLLAGTGGAARAMGGLWVCHDVPPYVWQGERGMEGFAFRLYEQVARQAGLAVQLQFVPFARALRMLEAGHAEAALVFTRAPEREARFRWLFPVGRFRFAVFTLPGAGPAPSTIAQLKGLRVGSLRASVGRGWLEQAGIAGVVEGKDYAELLALLRRGIVDAVVGPEAVLRSTEARDGGVGLRVTLMDNGFDFYAAAGPAMPEATVARVRAAYQQLVDAGVVAQLRKAHPEALAPG</sequence>
<dbReference type="EMBL" id="JBIGHW010000011">
    <property type="protein sequence ID" value="MFG6442588.1"/>
    <property type="molecule type" value="Genomic_DNA"/>
</dbReference>